<sequence>MSSAHLKAGANIIEFTELATVYAGNLIILTQNSLNTAVHNHQS</sequence>
<dbReference type="Proteomes" id="UP001168579">
    <property type="component" value="Unassembled WGS sequence"/>
</dbReference>
<reference evidence="1" key="2">
    <citation type="submission" date="2023-06" db="EMBL/GenBank/DDBJ databases">
        <authorList>
            <person name="Lucena T."/>
            <person name="Sun Q."/>
        </authorList>
    </citation>
    <scope>NUCLEOTIDE SEQUENCE</scope>
    <source>
        <strain evidence="1">CECT 8869</strain>
    </source>
</reference>
<gene>
    <name evidence="1" type="ORF">Q2T41_11800</name>
</gene>
<evidence type="ECO:0000313" key="1">
    <source>
        <dbReference type="EMBL" id="MDO1513340.1"/>
    </source>
</evidence>
<proteinExistence type="predicted"/>
<name>A0ABT8RRL8_9FLAO</name>
<dbReference type="RefSeq" id="WP_304436261.1">
    <property type="nucleotide sequence ID" value="NZ_JAUKUC010000001.1"/>
</dbReference>
<evidence type="ECO:0000313" key="2">
    <source>
        <dbReference type="Proteomes" id="UP001168579"/>
    </source>
</evidence>
<organism evidence="1 2">
    <name type="scientific">Maribacter confluentis</name>
    <dbReference type="NCBI Taxonomy" id="1656093"/>
    <lineage>
        <taxon>Bacteria</taxon>
        <taxon>Pseudomonadati</taxon>
        <taxon>Bacteroidota</taxon>
        <taxon>Flavobacteriia</taxon>
        <taxon>Flavobacteriales</taxon>
        <taxon>Flavobacteriaceae</taxon>
        <taxon>Maribacter</taxon>
    </lineage>
</organism>
<reference evidence="1" key="1">
    <citation type="journal article" date="2014" name="Int. J. Syst. Evol. Microbiol.">
        <title>Complete genome of a new Firmicutes species belonging to the dominant human colonic microbiota ('Ruminococcus bicirculans') reveals two chromosomes and a selective capacity to utilize plant glucans.</title>
        <authorList>
            <consortium name="NISC Comparative Sequencing Program"/>
            <person name="Wegmann U."/>
            <person name="Louis P."/>
            <person name="Goesmann A."/>
            <person name="Henrissat B."/>
            <person name="Duncan S.H."/>
            <person name="Flint H.J."/>
        </authorList>
    </citation>
    <scope>NUCLEOTIDE SEQUENCE</scope>
    <source>
        <strain evidence="1">CECT 8869</strain>
    </source>
</reference>
<dbReference type="EMBL" id="JAUKUC010000001">
    <property type="protein sequence ID" value="MDO1513340.1"/>
    <property type="molecule type" value="Genomic_DNA"/>
</dbReference>
<protein>
    <submittedName>
        <fullName evidence="1">Uncharacterized protein</fullName>
    </submittedName>
</protein>
<accession>A0ABT8RRL8</accession>
<comment type="caution">
    <text evidence="1">The sequence shown here is derived from an EMBL/GenBank/DDBJ whole genome shotgun (WGS) entry which is preliminary data.</text>
</comment>
<keyword evidence="2" id="KW-1185">Reference proteome</keyword>